<dbReference type="EMBL" id="JPVP01000049">
    <property type="protein sequence ID" value="KGR87007.1"/>
    <property type="molecule type" value="Genomic_DNA"/>
</dbReference>
<evidence type="ECO:0000256" key="2">
    <source>
        <dbReference type="SAM" id="Phobius"/>
    </source>
</evidence>
<feature type="transmembrane region" description="Helical" evidence="2">
    <location>
        <begin position="127"/>
        <end position="144"/>
    </location>
</feature>
<evidence type="ECO:0000256" key="1">
    <source>
        <dbReference type="SAM" id="MobiDB-lite"/>
    </source>
</evidence>
<name>A0A0A3JJ34_9BACI</name>
<keyword evidence="4" id="KW-1185">Reference proteome</keyword>
<evidence type="ECO:0000313" key="4">
    <source>
        <dbReference type="Proteomes" id="UP000030437"/>
    </source>
</evidence>
<dbReference type="STRING" id="1220589.CD32_04545"/>
<proteinExistence type="predicted"/>
<sequence>MDQTSSSHKPVKDRIQHSAEENSIPFSSSEKTVKPSDSFFSNFNNSSGKDDTEDLLGVFVNEDGQAYYLKKWAKARPTWNWAAFFLSLWWLAYRKMYIPFIAILGAFLFLRIITALFHLDFSKVDGLLRLAVMILLGIYGNSIYHQHALKTIAKYKNSGEGKEVVKERIAAKGGVGFESFLLCNVMIILYVIIAGML</sequence>
<reference evidence="3 4" key="1">
    <citation type="submission" date="2014-02" db="EMBL/GenBank/DDBJ databases">
        <title>Draft genome sequence of Lysinibacillus odysseyi NBRC 100172.</title>
        <authorList>
            <person name="Zhang F."/>
            <person name="Wang G."/>
            <person name="Zhang L."/>
        </authorList>
    </citation>
    <scope>NUCLEOTIDE SEQUENCE [LARGE SCALE GENOMIC DNA]</scope>
    <source>
        <strain evidence="3 4">NBRC 100172</strain>
    </source>
</reference>
<dbReference type="eggNOG" id="COG4969">
    <property type="taxonomic scope" value="Bacteria"/>
</dbReference>
<feature type="transmembrane region" description="Helical" evidence="2">
    <location>
        <begin position="175"/>
        <end position="196"/>
    </location>
</feature>
<dbReference type="Pfam" id="PF10947">
    <property type="entry name" value="DUF2628"/>
    <property type="match status" value="1"/>
</dbReference>
<feature type="transmembrane region" description="Helical" evidence="2">
    <location>
        <begin position="100"/>
        <end position="121"/>
    </location>
</feature>
<accession>A0A0A3JJ34</accession>
<keyword evidence="2" id="KW-0812">Transmembrane</keyword>
<dbReference type="RefSeq" id="WP_036151726.1">
    <property type="nucleotide sequence ID" value="NZ_AVCX01000013.1"/>
</dbReference>
<protein>
    <recommendedName>
        <fullName evidence="5">DUF2628 domain-containing protein</fullName>
    </recommendedName>
</protein>
<keyword evidence="2" id="KW-0472">Membrane</keyword>
<dbReference type="AlphaFoldDB" id="A0A0A3JJ34"/>
<keyword evidence="2" id="KW-1133">Transmembrane helix</keyword>
<dbReference type="InterPro" id="IPR024399">
    <property type="entry name" value="DUF2628"/>
</dbReference>
<gene>
    <name evidence="3" type="ORF">CD32_04545</name>
</gene>
<feature type="region of interest" description="Disordered" evidence="1">
    <location>
        <begin position="1"/>
        <end position="36"/>
    </location>
</feature>
<comment type="caution">
    <text evidence="3">The sequence shown here is derived from an EMBL/GenBank/DDBJ whole genome shotgun (WGS) entry which is preliminary data.</text>
</comment>
<organism evidence="3 4">
    <name type="scientific">Lysinibacillus odysseyi 34hs-1 = NBRC 100172</name>
    <dbReference type="NCBI Taxonomy" id="1220589"/>
    <lineage>
        <taxon>Bacteria</taxon>
        <taxon>Bacillati</taxon>
        <taxon>Bacillota</taxon>
        <taxon>Bacilli</taxon>
        <taxon>Bacillales</taxon>
        <taxon>Bacillaceae</taxon>
        <taxon>Lysinibacillus</taxon>
    </lineage>
</organism>
<evidence type="ECO:0000313" key="3">
    <source>
        <dbReference type="EMBL" id="KGR87007.1"/>
    </source>
</evidence>
<dbReference type="Proteomes" id="UP000030437">
    <property type="component" value="Unassembled WGS sequence"/>
</dbReference>
<feature type="compositionally biased region" description="Basic and acidic residues" evidence="1">
    <location>
        <begin position="10"/>
        <end position="20"/>
    </location>
</feature>
<dbReference type="OrthoDB" id="6691119at2"/>
<evidence type="ECO:0008006" key="5">
    <source>
        <dbReference type="Google" id="ProtNLM"/>
    </source>
</evidence>